<evidence type="ECO:0000256" key="1">
    <source>
        <dbReference type="ARBA" id="ARBA00004370"/>
    </source>
</evidence>
<feature type="transmembrane region" description="Helical" evidence="5">
    <location>
        <begin position="12"/>
        <end position="31"/>
    </location>
</feature>
<evidence type="ECO:0000256" key="3">
    <source>
        <dbReference type="ARBA" id="ARBA00022989"/>
    </source>
</evidence>
<dbReference type="InterPro" id="IPR050307">
    <property type="entry name" value="Sterol_Desaturase_Related"/>
</dbReference>
<keyword evidence="3 5" id="KW-1133">Transmembrane helix</keyword>
<dbReference type="GO" id="GO:0005506">
    <property type="term" value="F:iron ion binding"/>
    <property type="evidence" value="ECO:0007669"/>
    <property type="project" value="InterPro"/>
</dbReference>
<dbReference type="EMBL" id="VMNH01000004">
    <property type="protein sequence ID" value="TVO77706.1"/>
    <property type="molecule type" value="Genomic_DNA"/>
</dbReference>
<dbReference type="InterPro" id="IPR006694">
    <property type="entry name" value="Fatty_acid_hydroxylase"/>
</dbReference>
<comment type="caution">
    <text evidence="7">The sequence shown here is derived from an EMBL/GenBank/DDBJ whole genome shotgun (WGS) entry which is preliminary data.</text>
</comment>
<feature type="domain" description="Fatty acid hydroxylase" evidence="6">
    <location>
        <begin position="95"/>
        <end position="231"/>
    </location>
</feature>
<dbReference type="AlphaFoldDB" id="A0A557SJU9"/>
<sequence length="287" mass="32737">MNWNSFILGNEIPIRLIFFFGMLLAVALWEIKSPRRKLTQPKTMRWLNNLGLTFLNSLVLRLLFPAAAVGVALFAQQQGWGLFNYYQIPLVLSAVITVILMDGVIYLQHVMVHAVPLLWRLHRVHHADMDYDVTTGARFHPIEIVLSMLIKFATILLLGPPVVGVIIFEILLNATAMFNHGNLKLPVAVDKVLRLFVVTPDMHRVHHSVEDDETNSNFGFNLPWWDRLFGTYKAQPRAGHEGMTIGIDHFRDPSKVERIGGMLMLPFSGDSASYTINRRSWRKPTDE</sequence>
<keyword evidence="4 5" id="KW-0472">Membrane</keyword>
<evidence type="ECO:0000256" key="4">
    <source>
        <dbReference type="ARBA" id="ARBA00023136"/>
    </source>
</evidence>
<evidence type="ECO:0000259" key="6">
    <source>
        <dbReference type="Pfam" id="PF04116"/>
    </source>
</evidence>
<reference evidence="7 8" key="1">
    <citation type="submission" date="2019-07" db="EMBL/GenBank/DDBJ databases">
        <title>The pathways for chlorine oxyanion respiration interact through the shared metabolite chlorate.</title>
        <authorList>
            <person name="Barnum T.P."/>
            <person name="Cheng Y."/>
            <person name="Hill K.A."/>
            <person name="Lucas L.N."/>
            <person name="Carlson H.K."/>
            <person name="Coates J.D."/>
        </authorList>
    </citation>
    <scope>NUCLEOTIDE SEQUENCE [LARGE SCALE GENOMIC DNA]</scope>
    <source>
        <strain evidence="7 8">BK-1</strain>
    </source>
</reference>
<dbReference type="PANTHER" id="PTHR11863">
    <property type="entry name" value="STEROL DESATURASE"/>
    <property type="match status" value="1"/>
</dbReference>
<protein>
    <submittedName>
        <fullName evidence="7">Sterol desaturase family protein</fullName>
    </submittedName>
</protein>
<evidence type="ECO:0000256" key="2">
    <source>
        <dbReference type="ARBA" id="ARBA00022692"/>
    </source>
</evidence>
<gene>
    <name evidence="7" type="ORF">FHP88_02580</name>
</gene>
<feature type="transmembrane region" description="Helical" evidence="5">
    <location>
        <begin position="52"/>
        <end position="74"/>
    </location>
</feature>
<dbReference type="Pfam" id="PF04116">
    <property type="entry name" value="FA_hydroxylase"/>
    <property type="match status" value="1"/>
</dbReference>
<dbReference type="Proteomes" id="UP000316649">
    <property type="component" value="Unassembled WGS sequence"/>
</dbReference>
<dbReference type="GO" id="GO:0016491">
    <property type="term" value="F:oxidoreductase activity"/>
    <property type="evidence" value="ECO:0007669"/>
    <property type="project" value="InterPro"/>
</dbReference>
<dbReference type="OrthoDB" id="9770329at2"/>
<keyword evidence="2 5" id="KW-0812">Transmembrane</keyword>
<name>A0A557SJU9_9GAMM</name>
<dbReference type="GO" id="GO:0016020">
    <property type="term" value="C:membrane"/>
    <property type="evidence" value="ECO:0007669"/>
    <property type="project" value="UniProtKB-SubCell"/>
</dbReference>
<comment type="subcellular location">
    <subcellularLocation>
        <location evidence="1">Membrane</location>
    </subcellularLocation>
</comment>
<keyword evidence="8" id="KW-1185">Reference proteome</keyword>
<evidence type="ECO:0000313" key="8">
    <source>
        <dbReference type="Proteomes" id="UP000316649"/>
    </source>
</evidence>
<feature type="transmembrane region" description="Helical" evidence="5">
    <location>
        <begin position="148"/>
        <end position="172"/>
    </location>
</feature>
<accession>A0A557SJU9</accession>
<proteinExistence type="predicted"/>
<feature type="transmembrane region" description="Helical" evidence="5">
    <location>
        <begin position="86"/>
        <end position="107"/>
    </location>
</feature>
<dbReference type="GO" id="GO:0008610">
    <property type="term" value="P:lipid biosynthetic process"/>
    <property type="evidence" value="ECO:0007669"/>
    <property type="project" value="InterPro"/>
</dbReference>
<dbReference type="RefSeq" id="WP_144357431.1">
    <property type="nucleotide sequence ID" value="NZ_VMNH01000004.1"/>
</dbReference>
<evidence type="ECO:0000256" key="5">
    <source>
        <dbReference type="SAM" id="Phobius"/>
    </source>
</evidence>
<evidence type="ECO:0000313" key="7">
    <source>
        <dbReference type="EMBL" id="TVO77706.1"/>
    </source>
</evidence>
<organism evidence="7 8">
    <name type="scientific">Sedimenticola selenatireducens</name>
    <dbReference type="NCBI Taxonomy" id="191960"/>
    <lineage>
        <taxon>Bacteria</taxon>
        <taxon>Pseudomonadati</taxon>
        <taxon>Pseudomonadota</taxon>
        <taxon>Gammaproteobacteria</taxon>
        <taxon>Chromatiales</taxon>
        <taxon>Sedimenticolaceae</taxon>
        <taxon>Sedimenticola</taxon>
    </lineage>
</organism>